<dbReference type="EnsemblPlants" id="AET3Gv20328900.7">
    <property type="protein sequence ID" value="AET3Gv20328900.7"/>
    <property type="gene ID" value="AET3Gv20328900"/>
</dbReference>
<dbReference type="Proteomes" id="UP000015105">
    <property type="component" value="Chromosome 3D"/>
</dbReference>
<keyword evidence="2" id="KW-1185">Reference proteome</keyword>
<reference evidence="1" key="4">
    <citation type="submission" date="2019-03" db="UniProtKB">
        <authorList>
            <consortium name="EnsemblPlants"/>
        </authorList>
    </citation>
    <scope>IDENTIFICATION</scope>
</reference>
<reference evidence="2" key="1">
    <citation type="journal article" date="2014" name="Science">
        <title>Ancient hybridizations among the ancestral genomes of bread wheat.</title>
        <authorList>
            <consortium name="International Wheat Genome Sequencing Consortium,"/>
            <person name="Marcussen T."/>
            <person name="Sandve S.R."/>
            <person name="Heier L."/>
            <person name="Spannagl M."/>
            <person name="Pfeifer M."/>
            <person name="Jakobsen K.S."/>
            <person name="Wulff B.B."/>
            <person name="Steuernagel B."/>
            <person name="Mayer K.F."/>
            <person name="Olsen O.A."/>
        </authorList>
    </citation>
    <scope>NUCLEOTIDE SEQUENCE [LARGE SCALE GENOMIC DNA]</scope>
    <source>
        <strain evidence="2">cv. AL8/78</strain>
    </source>
</reference>
<evidence type="ECO:0000313" key="2">
    <source>
        <dbReference type="Proteomes" id="UP000015105"/>
    </source>
</evidence>
<reference evidence="2" key="2">
    <citation type="journal article" date="2017" name="Nat. Plants">
        <title>The Aegilops tauschii genome reveals multiple impacts of transposons.</title>
        <authorList>
            <person name="Zhao G."/>
            <person name="Zou C."/>
            <person name="Li K."/>
            <person name="Wang K."/>
            <person name="Li T."/>
            <person name="Gao L."/>
            <person name="Zhang X."/>
            <person name="Wang H."/>
            <person name="Yang Z."/>
            <person name="Liu X."/>
            <person name="Jiang W."/>
            <person name="Mao L."/>
            <person name="Kong X."/>
            <person name="Jiao Y."/>
            <person name="Jia J."/>
        </authorList>
    </citation>
    <scope>NUCLEOTIDE SEQUENCE [LARGE SCALE GENOMIC DNA]</scope>
    <source>
        <strain evidence="2">cv. AL8/78</strain>
    </source>
</reference>
<proteinExistence type="predicted"/>
<name>A0A453EFX9_AEGTS</name>
<reference evidence="1" key="3">
    <citation type="journal article" date="2017" name="Nature">
        <title>Genome sequence of the progenitor of the wheat D genome Aegilops tauschii.</title>
        <authorList>
            <person name="Luo M.C."/>
            <person name="Gu Y.Q."/>
            <person name="Puiu D."/>
            <person name="Wang H."/>
            <person name="Twardziok S.O."/>
            <person name="Deal K.R."/>
            <person name="Huo N."/>
            <person name="Zhu T."/>
            <person name="Wang L."/>
            <person name="Wang Y."/>
            <person name="McGuire P.E."/>
            <person name="Liu S."/>
            <person name="Long H."/>
            <person name="Ramasamy R.K."/>
            <person name="Rodriguez J.C."/>
            <person name="Van S.L."/>
            <person name="Yuan L."/>
            <person name="Wang Z."/>
            <person name="Xia Z."/>
            <person name="Xiao L."/>
            <person name="Anderson O.D."/>
            <person name="Ouyang S."/>
            <person name="Liang Y."/>
            <person name="Zimin A.V."/>
            <person name="Pertea G."/>
            <person name="Qi P."/>
            <person name="Bennetzen J.L."/>
            <person name="Dai X."/>
            <person name="Dawson M.W."/>
            <person name="Muller H.G."/>
            <person name="Kugler K."/>
            <person name="Rivarola-Duarte L."/>
            <person name="Spannagl M."/>
            <person name="Mayer K.F.X."/>
            <person name="Lu F.H."/>
            <person name="Bevan M.W."/>
            <person name="Leroy P."/>
            <person name="Li P."/>
            <person name="You F.M."/>
            <person name="Sun Q."/>
            <person name="Liu Z."/>
            <person name="Lyons E."/>
            <person name="Wicker T."/>
            <person name="Salzberg S.L."/>
            <person name="Devos K.M."/>
            <person name="Dvorak J."/>
        </authorList>
    </citation>
    <scope>NUCLEOTIDE SEQUENCE [LARGE SCALE GENOMIC DNA]</scope>
    <source>
        <strain evidence="1">cv. AL8/78</strain>
    </source>
</reference>
<sequence length="43" mass="4721">MAAVVALWEAHANQFPAETLQQQMQQGPVVILFVAVTVKLREG</sequence>
<accession>A0A453EFX9</accession>
<organism evidence="1 2">
    <name type="scientific">Aegilops tauschii subsp. strangulata</name>
    <name type="common">Goatgrass</name>
    <dbReference type="NCBI Taxonomy" id="200361"/>
    <lineage>
        <taxon>Eukaryota</taxon>
        <taxon>Viridiplantae</taxon>
        <taxon>Streptophyta</taxon>
        <taxon>Embryophyta</taxon>
        <taxon>Tracheophyta</taxon>
        <taxon>Spermatophyta</taxon>
        <taxon>Magnoliopsida</taxon>
        <taxon>Liliopsida</taxon>
        <taxon>Poales</taxon>
        <taxon>Poaceae</taxon>
        <taxon>BOP clade</taxon>
        <taxon>Pooideae</taxon>
        <taxon>Triticodae</taxon>
        <taxon>Triticeae</taxon>
        <taxon>Triticinae</taxon>
        <taxon>Aegilops</taxon>
    </lineage>
</organism>
<dbReference type="AlphaFoldDB" id="A0A453EFX9"/>
<evidence type="ECO:0000313" key="1">
    <source>
        <dbReference type="EnsemblPlants" id="AET3Gv20328900.7"/>
    </source>
</evidence>
<reference evidence="1" key="5">
    <citation type="journal article" date="2021" name="G3 (Bethesda)">
        <title>Aegilops tauschii genome assembly Aet v5.0 features greater sequence contiguity and improved annotation.</title>
        <authorList>
            <person name="Wang L."/>
            <person name="Zhu T."/>
            <person name="Rodriguez J.C."/>
            <person name="Deal K.R."/>
            <person name="Dubcovsky J."/>
            <person name="McGuire P.E."/>
            <person name="Lux T."/>
            <person name="Spannagl M."/>
            <person name="Mayer K.F.X."/>
            <person name="Baldrich P."/>
            <person name="Meyers B.C."/>
            <person name="Huo N."/>
            <person name="Gu Y.Q."/>
            <person name="Zhou H."/>
            <person name="Devos K.M."/>
            <person name="Bennetzen J.L."/>
            <person name="Unver T."/>
            <person name="Budak H."/>
            <person name="Gulick P.J."/>
            <person name="Galiba G."/>
            <person name="Kalapos B."/>
            <person name="Nelson D.R."/>
            <person name="Li P."/>
            <person name="You F.M."/>
            <person name="Luo M.C."/>
            <person name="Dvorak J."/>
        </authorList>
    </citation>
    <scope>NUCLEOTIDE SEQUENCE [LARGE SCALE GENOMIC DNA]</scope>
    <source>
        <strain evidence="1">cv. AL8/78</strain>
    </source>
</reference>
<protein>
    <submittedName>
        <fullName evidence="1">Uncharacterized protein</fullName>
    </submittedName>
</protein>
<dbReference type="Gramene" id="AET3Gv20328900.7">
    <property type="protein sequence ID" value="AET3Gv20328900.7"/>
    <property type="gene ID" value="AET3Gv20328900"/>
</dbReference>